<dbReference type="Gramene" id="Mp1g29420.1">
    <property type="protein sequence ID" value="Mp1g29420.1.cds1"/>
    <property type="gene ID" value="Mp1g29420"/>
</dbReference>
<protein>
    <submittedName>
        <fullName evidence="1">Uncharacterized protein</fullName>
    </submittedName>
</protein>
<keyword evidence="2" id="KW-1185">Reference proteome</keyword>
<gene>
    <name evidence="1" type="ORF">MARPO_0107s0057</name>
</gene>
<proteinExistence type="predicted"/>
<evidence type="ECO:0000313" key="2">
    <source>
        <dbReference type="Proteomes" id="UP000244005"/>
    </source>
</evidence>
<name>A0A2R6WD53_MARPO</name>
<reference evidence="2" key="1">
    <citation type="journal article" date="2017" name="Cell">
        <title>Insights into land plant evolution garnered from the Marchantia polymorpha genome.</title>
        <authorList>
            <person name="Bowman J.L."/>
            <person name="Kohchi T."/>
            <person name="Yamato K.T."/>
            <person name="Jenkins J."/>
            <person name="Shu S."/>
            <person name="Ishizaki K."/>
            <person name="Yamaoka S."/>
            <person name="Nishihama R."/>
            <person name="Nakamura Y."/>
            <person name="Berger F."/>
            <person name="Adam C."/>
            <person name="Aki S.S."/>
            <person name="Althoff F."/>
            <person name="Araki T."/>
            <person name="Arteaga-Vazquez M.A."/>
            <person name="Balasubrmanian S."/>
            <person name="Barry K."/>
            <person name="Bauer D."/>
            <person name="Boehm C.R."/>
            <person name="Briginshaw L."/>
            <person name="Caballero-Perez J."/>
            <person name="Catarino B."/>
            <person name="Chen F."/>
            <person name="Chiyoda S."/>
            <person name="Chovatia M."/>
            <person name="Davies K.M."/>
            <person name="Delmans M."/>
            <person name="Demura T."/>
            <person name="Dierschke T."/>
            <person name="Dolan L."/>
            <person name="Dorantes-Acosta A.E."/>
            <person name="Eklund D.M."/>
            <person name="Florent S.N."/>
            <person name="Flores-Sandoval E."/>
            <person name="Fujiyama A."/>
            <person name="Fukuzawa H."/>
            <person name="Galik B."/>
            <person name="Grimanelli D."/>
            <person name="Grimwood J."/>
            <person name="Grossniklaus U."/>
            <person name="Hamada T."/>
            <person name="Haseloff J."/>
            <person name="Hetherington A.J."/>
            <person name="Higo A."/>
            <person name="Hirakawa Y."/>
            <person name="Hundley H.N."/>
            <person name="Ikeda Y."/>
            <person name="Inoue K."/>
            <person name="Inoue S.I."/>
            <person name="Ishida S."/>
            <person name="Jia Q."/>
            <person name="Kakita M."/>
            <person name="Kanazawa T."/>
            <person name="Kawai Y."/>
            <person name="Kawashima T."/>
            <person name="Kennedy M."/>
            <person name="Kinose K."/>
            <person name="Kinoshita T."/>
            <person name="Kohara Y."/>
            <person name="Koide E."/>
            <person name="Komatsu K."/>
            <person name="Kopischke S."/>
            <person name="Kubo M."/>
            <person name="Kyozuka J."/>
            <person name="Lagercrantz U."/>
            <person name="Lin S.S."/>
            <person name="Lindquist E."/>
            <person name="Lipzen A.M."/>
            <person name="Lu C.W."/>
            <person name="De Luna E."/>
            <person name="Martienssen R.A."/>
            <person name="Minamino N."/>
            <person name="Mizutani M."/>
            <person name="Mizutani M."/>
            <person name="Mochizuki N."/>
            <person name="Monte I."/>
            <person name="Mosher R."/>
            <person name="Nagasaki H."/>
            <person name="Nakagami H."/>
            <person name="Naramoto S."/>
            <person name="Nishitani K."/>
            <person name="Ohtani M."/>
            <person name="Okamoto T."/>
            <person name="Okumura M."/>
            <person name="Phillips J."/>
            <person name="Pollak B."/>
            <person name="Reinders A."/>
            <person name="Rovekamp M."/>
            <person name="Sano R."/>
            <person name="Sawa S."/>
            <person name="Schmid M.W."/>
            <person name="Shirakawa M."/>
            <person name="Solano R."/>
            <person name="Spunde A."/>
            <person name="Suetsugu N."/>
            <person name="Sugano S."/>
            <person name="Sugiyama A."/>
            <person name="Sun R."/>
            <person name="Suzuki Y."/>
            <person name="Takenaka M."/>
            <person name="Takezawa D."/>
            <person name="Tomogane H."/>
            <person name="Tsuzuki M."/>
            <person name="Ueda T."/>
            <person name="Umeda M."/>
            <person name="Ward J.M."/>
            <person name="Watanabe Y."/>
            <person name="Yazaki K."/>
            <person name="Yokoyama R."/>
            <person name="Yoshitake Y."/>
            <person name="Yotsui I."/>
            <person name="Zachgo S."/>
            <person name="Schmutz J."/>
        </authorList>
    </citation>
    <scope>NUCLEOTIDE SEQUENCE [LARGE SCALE GENOMIC DNA]</scope>
    <source>
        <strain evidence="2">Tak-1</strain>
    </source>
</reference>
<sequence>MILLYLVFIRHNRPIVRPGKPARHLLVLEFLILRTQAAEPRNPFIQNFQFFSDFLRWLNPISGKGQLFYFT</sequence>
<organism evidence="1 2">
    <name type="scientific">Marchantia polymorpha</name>
    <name type="common">Common liverwort</name>
    <name type="synonym">Marchantia aquatica</name>
    <dbReference type="NCBI Taxonomy" id="3197"/>
    <lineage>
        <taxon>Eukaryota</taxon>
        <taxon>Viridiplantae</taxon>
        <taxon>Streptophyta</taxon>
        <taxon>Embryophyta</taxon>
        <taxon>Marchantiophyta</taxon>
        <taxon>Marchantiopsida</taxon>
        <taxon>Marchantiidae</taxon>
        <taxon>Marchantiales</taxon>
        <taxon>Marchantiaceae</taxon>
        <taxon>Marchantia</taxon>
    </lineage>
</organism>
<evidence type="ECO:0000313" key="1">
    <source>
        <dbReference type="EMBL" id="PTQ31790.1"/>
    </source>
</evidence>
<dbReference type="AlphaFoldDB" id="A0A2R6WD53"/>
<dbReference type="EMBL" id="KZ772779">
    <property type="protein sequence ID" value="PTQ31790.1"/>
    <property type="molecule type" value="Genomic_DNA"/>
</dbReference>
<dbReference type="Proteomes" id="UP000244005">
    <property type="component" value="Unassembled WGS sequence"/>
</dbReference>
<accession>A0A2R6WD53</accession>